<protein>
    <submittedName>
        <fullName evidence="3">Uncharacterized protein</fullName>
    </submittedName>
</protein>
<feature type="transmembrane region" description="Helical" evidence="2">
    <location>
        <begin position="101"/>
        <end position="124"/>
    </location>
</feature>
<sequence length="272" mass="29954">MHKFTLHTIAISISSLTLLALSTALLALESRVQDAFSNNARQYPGSNMAEFIFVPLNPSNIDAWPTVVKFAVGACSLLVSLLGLVWLGLHWWASIVHIRMLGSAVCIATVTNTAATIGFTVYLFTSEAQGRLPKLFRKWGEETFTREFYLCKAVPSIFPDTNAVYGFPACEKARAGRYLMLVICCVSAILAGFSVLQAHQDGVFAVFVKDRSRGGPDVERGRPKATKVDLPQPPETVHMPSEPPLPKYGSLQNVSPRKSQYRTSLYGYYTKS</sequence>
<feature type="transmembrane region" description="Helical" evidence="2">
    <location>
        <begin position="6"/>
        <end position="28"/>
    </location>
</feature>
<accession>A0A9P4P9X2</accession>
<keyword evidence="2" id="KW-0812">Transmembrane</keyword>
<evidence type="ECO:0000256" key="2">
    <source>
        <dbReference type="SAM" id="Phobius"/>
    </source>
</evidence>
<evidence type="ECO:0000313" key="3">
    <source>
        <dbReference type="EMBL" id="KAF2439528.1"/>
    </source>
</evidence>
<name>A0A9P4P9X2_9PLEO</name>
<evidence type="ECO:0000256" key="1">
    <source>
        <dbReference type="SAM" id="MobiDB-lite"/>
    </source>
</evidence>
<feature type="region of interest" description="Disordered" evidence="1">
    <location>
        <begin position="215"/>
        <end position="258"/>
    </location>
</feature>
<dbReference type="EMBL" id="MU001509">
    <property type="protein sequence ID" value="KAF2439528.1"/>
    <property type="molecule type" value="Genomic_DNA"/>
</dbReference>
<organism evidence="3 4">
    <name type="scientific">Karstenula rhodostoma CBS 690.94</name>
    <dbReference type="NCBI Taxonomy" id="1392251"/>
    <lineage>
        <taxon>Eukaryota</taxon>
        <taxon>Fungi</taxon>
        <taxon>Dikarya</taxon>
        <taxon>Ascomycota</taxon>
        <taxon>Pezizomycotina</taxon>
        <taxon>Dothideomycetes</taxon>
        <taxon>Pleosporomycetidae</taxon>
        <taxon>Pleosporales</taxon>
        <taxon>Massarineae</taxon>
        <taxon>Didymosphaeriaceae</taxon>
        <taxon>Karstenula</taxon>
    </lineage>
</organism>
<gene>
    <name evidence="3" type="ORF">P171DRAFT_436171</name>
</gene>
<feature type="transmembrane region" description="Helical" evidence="2">
    <location>
        <begin position="67"/>
        <end position="89"/>
    </location>
</feature>
<dbReference type="Proteomes" id="UP000799764">
    <property type="component" value="Unassembled WGS sequence"/>
</dbReference>
<evidence type="ECO:0000313" key="4">
    <source>
        <dbReference type="Proteomes" id="UP000799764"/>
    </source>
</evidence>
<keyword evidence="4" id="KW-1185">Reference proteome</keyword>
<proteinExistence type="predicted"/>
<keyword evidence="2" id="KW-1133">Transmembrane helix</keyword>
<dbReference type="AlphaFoldDB" id="A0A9P4P9X2"/>
<comment type="caution">
    <text evidence="3">The sequence shown here is derived from an EMBL/GenBank/DDBJ whole genome shotgun (WGS) entry which is preliminary data.</text>
</comment>
<dbReference type="OrthoDB" id="3785564at2759"/>
<feature type="transmembrane region" description="Helical" evidence="2">
    <location>
        <begin position="178"/>
        <end position="196"/>
    </location>
</feature>
<reference evidence="3" key="1">
    <citation type="journal article" date="2020" name="Stud. Mycol.">
        <title>101 Dothideomycetes genomes: a test case for predicting lifestyles and emergence of pathogens.</title>
        <authorList>
            <person name="Haridas S."/>
            <person name="Albert R."/>
            <person name="Binder M."/>
            <person name="Bloem J."/>
            <person name="Labutti K."/>
            <person name="Salamov A."/>
            <person name="Andreopoulos B."/>
            <person name="Baker S."/>
            <person name="Barry K."/>
            <person name="Bills G."/>
            <person name="Bluhm B."/>
            <person name="Cannon C."/>
            <person name="Castanera R."/>
            <person name="Culley D."/>
            <person name="Daum C."/>
            <person name="Ezra D."/>
            <person name="Gonzalez J."/>
            <person name="Henrissat B."/>
            <person name="Kuo A."/>
            <person name="Liang C."/>
            <person name="Lipzen A."/>
            <person name="Lutzoni F."/>
            <person name="Magnuson J."/>
            <person name="Mondo S."/>
            <person name="Nolan M."/>
            <person name="Ohm R."/>
            <person name="Pangilinan J."/>
            <person name="Park H.-J."/>
            <person name="Ramirez L."/>
            <person name="Alfaro M."/>
            <person name="Sun H."/>
            <person name="Tritt A."/>
            <person name="Yoshinaga Y."/>
            <person name="Zwiers L.-H."/>
            <person name="Turgeon B."/>
            <person name="Goodwin S."/>
            <person name="Spatafora J."/>
            <person name="Crous P."/>
            <person name="Grigoriev I."/>
        </authorList>
    </citation>
    <scope>NUCLEOTIDE SEQUENCE</scope>
    <source>
        <strain evidence="3">CBS 690.94</strain>
    </source>
</reference>
<keyword evidence="2" id="KW-0472">Membrane</keyword>